<evidence type="ECO:0000313" key="3">
    <source>
        <dbReference type="Proteomes" id="UP000557566"/>
    </source>
</evidence>
<dbReference type="InterPro" id="IPR029052">
    <property type="entry name" value="Metallo-depent_PP-like"/>
</dbReference>
<dbReference type="InterPro" id="IPR051693">
    <property type="entry name" value="UPF0046_metallophosphoest"/>
</dbReference>
<protein>
    <recommendedName>
        <fullName evidence="1">Calcineurin-like phosphoesterase domain-containing protein</fullName>
    </recommendedName>
</protein>
<keyword evidence="3" id="KW-1185">Reference proteome</keyword>
<dbReference type="PANTHER" id="PTHR12905:SF0">
    <property type="entry name" value="CALCINEURIN-LIKE PHOSPHOESTERASE DOMAIN-CONTAINING PROTEIN"/>
    <property type="match status" value="1"/>
</dbReference>
<organism evidence="2 3">
    <name type="scientific">Ophiocordyceps sinensis</name>
    <dbReference type="NCBI Taxonomy" id="72228"/>
    <lineage>
        <taxon>Eukaryota</taxon>
        <taxon>Fungi</taxon>
        <taxon>Dikarya</taxon>
        <taxon>Ascomycota</taxon>
        <taxon>Pezizomycotina</taxon>
        <taxon>Sordariomycetes</taxon>
        <taxon>Hypocreomycetidae</taxon>
        <taxon>Hypocreales</taxon>
        <taxon>Ophiocordycipitaceae</taxon>
        <taxon>Ophiocordyceps</taxon>
    </lineage>
</organism>
<dbReference type="Proteomes" id="UP000557566">
    <property type="component" value="Unassembled WGS sequence"/>
</dbReference>
<feature type="domain" description="Calcineurin-like phosphoesterase" evidence="1">
    <location>
        <begin position="16"/>
        <end position="228"/>
    </location>
</feature>
<proteinExistence type="predicted"/>
<dbReference type="Gene3D" id="3.60.21.10">
    <property type="match status" value="1"/>
</dbReference>
<dbReference type="GO" id="GO:0016787">
    <property type="term" value="F:hydrolase activity"/>
    <property type="evidence" value="ECO:0007669"/>
    <property type="project" value="InterPro"/>
</dbReference>
<dbReference type="AlphaFoldDB" id="A0A8H4PHW6"/>
<dbReference type="SUPFAM" id="SSF56300">
    <property type="entry name" value="Metallo-dependent phosphatases"/>
    <property type="match status" value="1"/>
</dbReference>
<accession>A0A8H4PHW6</accession>
<evidence type="ECO:0000259" key="1">
    <source>
        <dbReference type="Pfam" id="PF00149"/>
    </source>
</evidence>
<dbReference type="CDD" id="cd07379">
    <property type="entry name" value="MPP_239FB"/>
    <property type="match status" value="1"/>
</dbReference>
<comment type="caution">
    <text evidence="2">The sequence shown here is derived from an EMBL/GenBank/DDBJ whole genome shotgun (WGS) entry which is preliminary data.</text>
</comment>
<evidence type="ECO:0000313" key="2">
    <source>
        <dbReference type="EMBL" id="KAF4504997.1"/>
    </source>
</evidence>
<dbReference type="Pfam" id="PF00149">
    <property type="entry name" value="Metallophos"/>
    <property type="match status" value="1"/>
</dbReference>
<sequence>MKTNVHTRSQVRVKTRLLILSDTHGQTIDTTPLNGNGIDVVIHCGDLTEHSRPAEFQTTLRLLQSLDAPLKLVIAGNHDFTLDPPVFQRKIAECERIYGEALDNDLVQREFGSPGESLRLLQQQAAHGIDFLHEGTHTFTLANGARLQVYASPYTPADKASGGDDAWAFQYAGSHRFDIAAGTDVVMTHGLPYGVMDMTADRKRIGCPDLFAAVARAQPKLHCFGHCHNGWGAKLVAWRPQISDTPSHFSDIDNGRSRLIASLASVKRAADAGEEDQYAGAAFRTASYCGGDDGDEGGLVGHDGRTMMVNAALMAGDGLTQQPWVVHVDLAMA</sequence>
<name>A0A8H4PHW6_9HYPO</name>
<reference evidence="2 3" key="1">
    <citation type="journal article" date="2020" name="Genome Biol. Evol.">
        <title>A new high-quality draft genome assembly of the Chinese cordyceps Ophiocordyceps sinensis.</title>
        <authorList>
            <person name="Shu R."/>
            <person name="Zhang J."/>
            <person name="Meng Q."/>
            <person name="Zhang H."/>
            <person name="Zhou G."/>
            <person name="Li M."/>
            <person name="Wu P."/>
            <person name="Zhao Y."/>
            <person name="Chen C."/>
            <person name="Qin Q."/>
        </authorList>
    </citation>
    <scope>NUCLEOTIDE SEQUENCE [LARGE SCALE GENOMIC DNA]</scope>
    <source>
        <strain evidence="2 3">IOZ07</strain>
    </source>
</reference>
<dbReference type="OrthoDB" id="630188at2759"/>
<dbReference type="PANTHER" id="PTHR12905">
    <property type="entry name" value="METALLOPHOSPHOESTERASE"/>
    <property type="match status" value="1"/>
</dbReference>
<dbReference type="InterPro" id="IPR004843">
    <property type="entry name" value="Calcineurin-like_PHP"/>
</dbReference>
<dbReference type="EMBL" id="JAAVMX010000008">
    <property type="protein sequence ID" value="KAF4504997.1"/>
    <property type="molecule type" value="Genomic_DNA"/>
</dbReference>
<gene>
    <name evidence="2" type="ORF">G6O67_006996</name>
</gene>